<protein>
    <submittedName>
        <fullName evidence="1">Uncharacterized protein</fullName>
    </submittedName>
</protein>
<dbReference type="KEGG" id="dpx:DAPPUDRAFT_241409"/>
<accession>E9GE72</accession>
<gene>
    <name evidence="1" type="ORF">DAPPUDRAFT_241409</name>
</gene>
<dbReference type="AlphaFoldDB" id="E9GE72"/>
<sequence length="101" mass="11486">MYATLRWQFDADQVIVTTRYASFAWAGSVITATISIINWNLEVLIGEITHVHRPLCRAVFCRVRIFCNSLAALTESLYANVSTKNVNMRDHVIDQLTTTTH</sequence>
<name>E9GE72_DAPPU</name>
<dbReference type="EMBL" id="GL732540">
    <property type="protein sequence ID" value="EFX82363.1"/>
    <property type="molecule type" value="Genomic_DNA"/>
</dbReference>
<reference evidence="1 2" key="1">
    <citation type="journal article" date="2011" name="Science">
        <title>The ecoresponsive genome of Daphnia pulex.</title>
        <authorList>
            <person name="Colbourne J.K."/>
            <person name="Pfrender M.E."/>
            <person name="Gilbert D."/>
            <person name="Thomas W.K."/>
            <person name="Tucker A."/>
            <person name="Oakley T.H."/>
            <person name="Tokishita S."/>
            <person name="Aerts A."/>
            <person name="Arnold G.J."/>
            <person name="Basu M.K."/>
            <person name="Bauer D.J."/>
            <person name="Caceres C.E."/>
            <person name="Carmel L."/>
            <person name="Casola C."/>
            <person name="Choi J.H."/>
            <person name="Detter J.C."/>
            <person name="Dong Q."/>
            <person name="Dusheyko S."/>
            <person name="Eads B.D."/>
            <person name="Frohlich T."/>
            <person name="Geiler-Samerotte K.A."/>
            <person name="Gerlach D."/>
            <person name="Hatcher P."/>
            <person name="Jogdeo S."/>
            <person name="Krijgsveld J."/>
            <person name="Kriventseva E.V."/>
            <person name="Kultz D."/>
            <person name="Laforsch C."/>
            <person name="Lindquist E."/>
            <person name="Lopez J."/>
            <person name="Manak J.R."/>
            <person name="Muller J."/>
            <person name="Pangilinan J."/>
            <person name="Patwardhan R.P."/>
            <person name="Pitluck S."/>
            <person name="Pritham E.J."/>
            <person name="Rechtsteiner A."/>
            <person name="Rho M."/>
            <person name="Rogozin I.B."/>
            <person name="Sakarya O."/>
            <person name="Salamov A."/>
            <person name="Schaack S."/>
            <person name="Shapiro H."/>
            <person name="Shiga Y."/>
            <person name="Skalitzky C."/>
            <person name="Smith Z."/>
            <person name="Souvorov A."/>
            <person name="Sung W."/>
            <person name="Tang Z."/>
            <person name="Tsuchiya D."/>
            <person name="Tu H."/>
            <person name="Vos H."/>
            <person name="Wang M."/>
            <person name="Wolf Y.I."/>
            <person name="Yamagata H."/>
            <person name="Yamada T."/>
            <person name="Ye Y."/>
            <person name="Shaw J.R."/>
            <person name="Andrews J."/>
            <person name="Crease T.J."/>
            <person name="Tang H."/>
            <person name="Lucas S.M."/>
            <person name="Robertson H.M."/>
            <person name="Bork P."/>
            <person name="Koonin E.V."/>
            <person name="Zdobnov E.M."/>
            <person name="Grigoriev I.V."/>
            <person name="Lynch M."/>
            <person name="Boore J.L."/>
        </authorList>
    </citation>
    <scope>NUCLEOTIDE SEQUENCE [LARGE SCALE GENOMIC DNA]</scope>
</reference>
<dbReference type="Proteomes" id="UP000000305">
    <property type="component" value="Unassembled WGS sequence"/>
</dbReference>
<evidence type="ECO:0000313" key="2">
    <source>
        <dbReference type="Proteomes" id="UP000000305"/>
    </source>
</evidence>
<evidence type="ECO:0000313" key="1">
    <source>
        <dbReference type="EMBL" id="EFX82363.1"/>
    </source>
</evidence>
<dbReference type="InParanoid" id="E9GE72"/>
<dbReference type="HOGENOM" id="CLU_2294436_0_0_1"/>
<keyword evidence="2" id="KW-1185">Reference proteome</keyword>
<organism evidence="1 2">
    <name type="scientific">Daphnia pulex</name>
    <name type="common">Water flea</name>
    <dbReference type="NCBI Taxonomy" id="6669"/>
    <lineage>
        <taxon>Eukaryota</taxon>
        <taxon>Metazoa</taxon>
        <taxon>Ecdysozoa</taxon>
        <taxon>Arthropoda</taxon>
        <taxon>Crustacea</taxon>
        <taxon>Branchiopoda</taxon>
        <taxon>Diplostraca</taxon>
        <taxon>Cladocera</taxon>
        <taxon>Anomopoda</taxon>
        <taxon>Daphniidae</taxon>
        <taxon>Daphnia</taxon>
    </lineage>
</organism>
<proteinExistence type="predicted"/>